<comment type="caution">
    <text evidence="3">The sequence shown here is derived from an EMBL/GenBank/DDBJ whole genome shotgun (WGS) entry which is preliminary data.</text>
</comment>
<evidence type="ECO:0000256" key="1">
    <source>
        <dbReference type="SAM" id="Phobius"/>
    </source>
</evidence>
<keyword evidence="1" id="KW-0812">Transmembrane</keyword>
<proteinExistence type="predicted"/>
<evidence type="ECO:0000313" key="3">
    <source>
        <dbReference type="EMBL" id="PMS38668.1"/>
    </source>
</evidence>
<protein>
    <submittedName>
        <fullName evidence="3">Pilus assembly protein</fullName>
    </submittedName>
</protein>
<feature type="transmembrane region" description="Helical" evidence="1">
    <location>
        <begin position="21"/>
        <end position="45"/>
    </location>
</feature>
<name>A0A2N7XAA3_9BURK</name>
<evidence type="ECO:0000313" key="4">
    <source>
        <dbReference type="Proteomes" id="UP000235777"/>
    </source>
</evidence>
<accession>A0A2N7XAA3</accession>
<dbReference type="EMBL" id="PNYC01000001">
    <property type="protein sequence ID" value="PMS38668.1"/>
    <property type="molecule type" value="Genomic_DNA"/>
</dbReference>
<dbReference type="AlphaFoldDB" id="A0A2N7XAA3"/>
<dbReference type="Pfam" id="PF07811">
    <property type="entry name" value="TadE"/>
    <property type="match status" value="1"/>
</dbReference>
<keyword evidence="4" id="KW-1185">Reference proteome</keyword>
<dbReference type="RefSeq" id="WP_018439368.1">
    <property type="nucleotide sequence ID" value="NZ_KB890165.1"/>
</dbReference>
<dbReference type="OrthoDB" id="5397339at2"/>
<dbReference type="InterPro" id="IPR012495">
    <property type="entry name" value="TadE-like_dom"/>
</dbReference>
<keyword evidence="1" id="KW-1133">Transmembrane helix</keyword>
<gene>
    <name evidence="3" type="ORF">C0Z20_02065</name>
</gene>
<evidence type="ECO:0000259" key="2">
    <source>
        <dbReference type="Pfam" id="PF07811"/>
    </source>
</evidence>
<organism evidence="3 4">
    <name type="scientific">Trinickia symbiotica</name>
    <dbReference type="NCBI Taxonomy" id="863227"/>
    <lineage>
        <taxon>Bacteria</taxon>
        <taxon>Pseudomonadati</taxon>
        <taxon>Pseudomonadota</taxon>
        <taxon>Betaproteobacteria</taxon>
        <taxon>Burkholderiales</taxon>
        <taxon>Burkholderiaceae</taxon>
        <taxon>Trinickia</taxon>
    </lineage>
</organism>
<sequence>MKDRRKMAGPKKQRGAAIVEFAIACAVLVSVLIGIMEFSRVLYYWNTATEAARLGARVATVCDVNASVIKTKMEQMLPLLSDSNIQVSYTPSGCDATNCTSVTVGYTGLTVSTFVPFVPISMTLPPFATTLPRESLSSASGGSVCQ</sequence>
<dbReference type="Proteomes" id="UP000235777">
    <property type="component" value="Unassembled WGS sequence"/>
</dbReference>
<keyword evidence="1" id="KW-0472">Membrane</keyword>
<dbReference type="STRING" id="863227.GCA_000373005_00841"/>
<reference evidence="3 4" key="1">
    <citation type="submission" date="2018-01" db="EMBL/GenBank/DDBJ databases">
        <title>Whole genome analyses suggest that Burkholderia sensu lato contains two further novel genera in the rhizoxinica-symbiotica group Mycetohabitans gen. nov., and Trinickia gen. nov.: implications for the evolution of diazotrophy and nodulation in the Burkholderiaceae.</title>
        <authorList>
            <person name="Estrada-de los Santos P."/>
            <person name="Palmer M."/>
            <person name="Chavez-Ramirez B."/>
            <person name="Beukes C."/>
            <person name="Steenkamp E.T."/>
            <person name="Hirsch A.M."/>
            <person name="Manyaka P."/>
            <person name="Maluk M."/>
            <person name="Lafos M."/>
            <person name="Crook M."/>
            <person name="Gross E."/>
            <person name="Simon M.F."/>
            <person name="Bueno dos Reis Junior F."/>
            <person name="Poole P.S."/>
            <person name="Venter S.N."/>
            <person name="James E.K."/>
        </authorList>
    </citation>
    <scope>NUCLEOTIDE SEQUENCE [LARGE SCALE GENOMIC DNA]</scope>
    <source>
        <strain evidence="3 4">JPY 581</strain>
    </source>
</reference>
<feature type="domain" description="TadE-like" evidence="2">
    <location>
        <begin position="15"/>
        <end position="57"/>
    </location>
</feature>